<feature type="transmembrane region" description="Helical" evidence="1">
    <location>
        <begin position="35"/>
        <end position="68"/>
    </location>
</feature>
<keyword evidence="1" id="KW-0472">Membrane</keyword>
<organism evidence="3 4">
    <name type="scientific">Arcticibacter tournemirensis</name>
    <dbReference type="NCBI Taxonomy" id="699437"/>
    <lineage>
        <taxon>Bacteria</taxon>
        <taxon>Pseudomonadati</taxon>
        <taxon>Bacteroidota</taxon>
        <taxon>Sphingobacteriia</taxon>
        <taxon>Sphingobacteriales</taxon>
        <taxon>Sphingobacteriaceae</taxon>
        <taxon>Arcticibacter</taxon>
    </lineage>
</organism>
<dbReference type="Proteomes" id="UP000322918">
    <property type="component" value="Unassembled WGS sequence"/>
</dbReference>
<reference evidence="2 5" key="2">
    <citation type="submission" date="2019-09" db="EMBL/GenBank/DDBJ databases">
        <title>Pararcticibacter amylolyticus gen. nov., sp. nov., isolated from a rottenly hemp rope, and reclassification of Pedobacter tournemirensis as Pararcticibacter tournemirensis comb. nov.</title>
        <authorList>
            <person name="Cai Y."/>
        </authorList>
    </citation>
    <scope>NUCLEOTIDE SEQUENCE [LARGE SCALE GENOMIC DNA]</scope>
    <source>
        <strain evidence="2 5">TF5-37.2-LB10</strain>
    </source>
</reference>
<gene>
    <name evidence="3" type="ORF">EKH83_03365</name>
    <name evidence="2" type="ORF">F1649_03000</name>
</gene>
<keyword evidence="5" id="KW-1185">Reference proteome</keyword>
<evidence type="ECO:0000256" key="1">
    <source>
        <dbReference type="SAM" id="Phobius"/>
    </source>
</evidence>
<evidence type="ECO:0000313" key="2">
    <source>
        <dbReference type="EMBL" id="KAA8485468.1"/>
    </source>
</evidence>
<dbReference type="OrthoDB" id="675470at2"/>
<comment type="caution">
    <text evidence="3">The sequence shown here is derived from an EMBL/GenBank/DDBJ whole genome shotgun (WGS) entry which is preliminary data.</text>
</comment>
<dbReference type="EMBL" id="RXOC01000002">
    <property type="protein sequence ID" value="RXF71739.1"/>
    <property type="molecule type" value="Genomic_DNA"/>
</dbReference>
<name>A0A4Q0MFK2_9SPHI</name>
<keyword evidence="1" id="KW-0812">Transmembrane</keyword>
<proteinExistence type="predicted"/>
<evidence type="ECO:0000313" key="4">
    <source>
        <dbReference type="Proteomes" id="UP000290848"/>
    </source>
</evidence>
<sequence>MPETQDQKPQDIVSLLKEYISTRIELIRLTAIERLTVVVASLITNTFVIVAALLTFLFASLTLAFYLGELLDSYAAGFGIVALIYLAAALAIAFTKEKYLNKYLEDFMVKIIFNKKKK</sequence>
<dbReference type="AlphaFoldDB" id="A0A4Q0MFK2"/>
<protein>
    <submittedName>
        <fullName evidence="3">Phage holin family protein</fullName>
    </submittedName>
</protein>
<accession>A0A4Q0MFK2</accession>
<feature type="transmembrane region" description="Helical" evidence="1">
    <location>
        <begin position="74"/>
        <end position="94"/>
    </location>
</feature>
<dbReference type="RefSeq" id="WP_128767986.1">
    <property type="nucleotide sequence ID" value="NZ_RXOC01000002.1"/>
</dbReference>
<keyword evidence="1" id="KW-1133">Transmembrane helix</keyword>
<reference evidence="3 4" key="1">
    <citation type="submission" date="2018-12" db="EMBL/GenBank/DDBJ databases">
        <title>The Draft Genome Sequence of the Soil Bacterium Pedobacter tournemirensis R1.</title>
        <authorList>
            <person name="He J."/>
        </authorList>
    </citation>
    <scope>NUCLEOTIDE SEQUENCE [LARGE SCALE GENOMIC DNA]</scope>
    <source>
        <strain evidence="3 4">R1</strain>
    </source>
</reference>
<dbReference type="Proteomes" id="UP000290848">
    <property type="component" value="Unassembled WGS sequence"/>
</dbReference>
<evidence type="ECO:0000313" key="5">
    <source>
        <dbReference type="Proteomes" id="UP000322918"/>
    </source>
</evidence>
<dbReference type="EMBL" id="VWNE01000004">
    <property type="protein sequence ID" value="KAA8485468.1"/>
    <property type="molecule type" value="Genomic_DNA"/>
</dbReference>
<evidence type="ECO:0000313" key="3">
    <source>
        <dbReference type="EMBL" id="RXF71739.1"/>
    </source>
</evidence>